<feature type="compositionally biased region" description="Basic residues" evidence="5">
    <location>
        <begin position="16"/>
        <end position="28"/>
    </location>
</feature>
<evidence type="ECO:0000313" key="8">
    <source>
        <dbReference type="Proteomes" id="UP000556084"/>
    </source>
</evidence>
<dbReference type="FunFam" id="1.10.10.60:FF:000141">
    <property type="entry name" value="TetR family transcriptional regulator"/>
    <property type="match status" value="1"/>
</dbReference>
<accession>A0A7W7PLN4</accession>
<dbReference type="Pfam" id="PF00440">
    <property type="entry name" value="TetR_N"/>
    <property type="match status" value="1"/>
</dbReference>
<dbReference type="InterPro" id="IPR009057">
    <property type="entry name" value="Homeodomain-like_sf"/>
</dbReference>
<dbReference type="GO" id="GO:0000976">
    <property type="term" value="F:transcription cis-regulatory region binding"/>
    <property type="evidence" value="ECO:0007669"/>
    <property type="project" value="TreeGrafter"/>
</dbReference>
<feature type="domain" description="HTH tetR-type" evidence="6">
    <location>
        <begin position="32"/>
        <end position="92"/>
    </location>
</feature>
<dbReference type="PANTHER" id="PTHR30055:SF158">
    <property type="entry name" value="POSSIBLE TRANSCRIPTIONAL REGULATORY PROTEIN (PROBABLY TETR-FAMILY)"/>
    <property type="match status" value="1"/>
</dbReference>
<feature type="DNA-binding region" description="H-T-H motif" evidence="4">
    <location>
        <begin position="55"/>
        <end position="74"/>
    </location>
</feature>
<dbReference type="GO" id="GO:0003700">
    <property type="term" value="F:DNA-binding transcription factor activity"/>
    <property type="evidence" value="ECO:0007669"/>
    <property type="project" value="TreeGrafter"/>
</dbReference>
<name>A0A7W7PLN4_9ACTN</name>
<evidence type="ECO:0000313" key="7">
    <source>
        <dbReference type="EMBL" id="MBB4894452.1"/>
    </source>
</evidence>
<evidence type="ECO:0000256" key="5">
    <source>
        <dbReference type="SAM" id="MobiDB-lite"/>
    </source>
</evidence>
<evidence type="ECO:0000256" key="3">
    <source>
        <dbReference type="ARBA" id="ARBA00023163"/>
    </source>
</evidence>
<sequence length="239" mass="25722">MNAVSAAQEHQNRPVPRPKRKSGGKVKRMPREVRERQMLDAAVEVFARRGYSAASMDEIAELAGASKPLVYLYLNSKEDLFSACIRREAEALMTAVRTAADPGDRADRRLWHALRAFFAHTAEHPAGWAVLSCQARTHGEPFALVVAGLRQQIADLVTQLIAESVRDAACAAPLDEKEVSGLAHALVGAAESLAGWANATAQAGPAAPAARETAATLMNVAWVGLENLVNGRRWAPVRS</sequence>
<comment type="caution">
    <text evidence="7">The sequence shown here is derived from an EMBL/GenBank/DDBJ whole genome shotgun (WGS) entry which is preliminary data.</text>
</comment>
<protein>
    <submittedName>
        <fullName evidence="7">AcrR family transcriptional regulator</fullName>
    </submittedName>
</protein>
<dbReference type="AlphaFoldDB" id="A0A7W7PLN4"/>
<gene>
    <name evidence="7" type="ORF">FHS39_003510</name>
</gene>
<keyword evidence="2 4" id="KW-0238">DNA-binding</keyword>
<proteinExistence type="predicted"/>
<evidence type="ECO:0000256" key="1">
    <source>
        <dbReference type="ARBA" id="ARBA00023015"/>
    </source>
</evidence>
<dbReference type="SUPFAM" id="SSF46689">
    <property type="entry name" value="Homeodomain-like"/>
    <property type="match status" value="1"/>
</dbReference>
<dbReference type="Gene3D" id="1.10.357.10">
    <property type="entry name" value="Tetracycline Repressor, domain 2"/>
    <property type="match status" value="1"/>
</dbReference>
<evidence type="ECO:0000256" key="2">
    <source>
        <dbReference type="ARBA" id="ARBA00023125"/>
    </source>
</evidence>
<evidence type="ECO:0000256" key="4">
    <source>
        <dbReference type="PROSITE-ProRule" id="PRU00335"/>
    </source>
</evidence>
<keyword evidence="8" id="KW-1185">Reference proteome</keyword>
<dbReference type="PRINTS" id="PR00455">
    <property type="entry name" value="HTHTETR"/>
</dbReference>
<dbReference type="PANTHER" id="PTHR30055">
    <property type="entry name" value="HTH-TYPE TRANSCRIPTIONAL REGULATOR RUTR"/>
    <property type="match status" value="1"/>
</dbReference>
<dbReference type="InterPro" id="IPR054129">
    <property type="entry name" value="DesT_TetR_C"/>
</dbReference>
<dbReference type="Pfam" id="PF21943">
    <property type="entry name" value="TetR_C_46"/>
    <property type="match status" value="1"/>
</dbReference>
<dbReference type="GO" id="GO:0045892">
    <property type="term" value="P:negative regulation of DNA-templated transcription"/>
    <property type="evidence" value="ECO:0007669"/>
    <property type="project" value="UniProtKB-ARBA"/>
</dbReference>
<reference evidence="7 8" key="1">
    <citation type="submission" date="2020-08" db="EMBL/GenBank/DDBJ databases">
        <title>Genomic Encyclopedia of Type Strains, Phase III (KMG-III): the genomes of soil and plant-associated and newly described type strains.</title>
        <authorList>
            <person name="Whitman W."/>
        </authorList>
    </citation>
    <scope>NUCLEOTIDE SEQUENCE [LARGE SCALE GENOMIC DNA]</scope>
    <source>
        <strain evidence="7 8">CECT 3266</strain>
    </source>
</reference>
<keyword evidence="1" id="KW-0805">Transcription regulation</keyword>
<keyword evidence="3" id="KW-0804">Transcription</keyword>
<dbReference type="EMBL" id="JACHJH010000005">
    <property type="protein sequence ID" value="MBB4894452.1"/>
    <property type="molecule type" value="Genomic_DNA"/>
</dbReference>
<feature type="region of interest" description="Disordered" evidence="5">
    <location>
        <begin position="1"/>
        <end position="31"/>
    </location>
</feature>
<dbReference type="InterPro" id="IPR050109">
    <property type="entry name" value="HTH-type_TetR-like_transc_reg"/>
</dbReference>
<dbReference type="InterPro" id="IPR001647">
    <property type="entry name" value="HTH_TetR"/>
</dbReference>
<evidence type="ECO:0000259" key="6">
    <source>
        <dbReference type="PROSITE" id="PS50977"/>
    </source>
</evidence>
<organism evidence="7 8">
    <name type="scientific">Streptomyces olivoverticillatus</name>
    <dbReference type="NCBI Taxonomy" id="66427"/>
    <lineage>
        <taxon>Bacteria</taxon>
        <taxon>Bacillati</taxon>
        <taxon>Actinomycetota</taxon>
        <taxon>Actinomycetes</taxon>
        <taxon>Kitasatosporales</taxon>
        <taxon>Streptomycetaceae</taxon>
        <taxon>Streptomyces</taxon>
    </lineage>
</organism>
<dbReference type="Proteomes" id="UP000556084">
    <property type="component" value="Unassembled WGS sequence"/>
</dbReference>
<dbReference type="PROSITE" id="PS50977">
    <property type="entry name" value="HTH_TETR_2"/>
    <property type="match status" value="1"/>
</dbReference>